<reference evidence="1 2" key="1">
    <citation type="submission" date="2024-02" db="EMBL/GenBank/DDBJ databases">
        <title>Roseovarius strain W115 nov., isolated from a marine algae.</title>
        <authorList>
            <person name="Lee M.W."/>
            <person name="Lee J.K."/>
            <person name="Kim J.M."/>
            <person name="Choi D.G."/>
            <person name="Baek J.H."/>
            <person name="Bayburt H."/>
            <person name="Jung J.J."/>
            <person name="Han D.M."/>
            <person name="Jeon C.O."/>
        </authorList>
    </citation>
    <scope>NUCLEOTIDE SEQUENCE [LARGE SCALE GENOMIC DNA]</scope>
    <source>
        <strain evidence="1 2">W115</strain>
    </source>
</reference>
<sequence length="42" mass="4746">MVKLAETAIAVSEDETGAERFDRIYCELRDRICLLTYPPGPC</sequence>
<dbReference type="Proteomes" id="UP001281305">
    <property type="component" value="Chromosome"/>
</dbReference>
<name>A0ABZ2TIH1_9RHOB</name>
<protein>
    <submittedName>
        <fullName evidence="1">Uncharacterized protein</fullName>
    </submittedName>
</protein>
<keyword evidence="2" id="KW-1185">Reference proteome</keyword>
<accession>A0ABZ2TIH1</accession>
<proteinExistence type="predicted"/>
<organism evidence="1 2">
    <name type="scientific">Roseovarius rhodophyticola</name>
    <dbReference type="NCBI Taxonomy" id="3080827"/>
    <lineage>
        <taxon>Bacteria</taxon>
        <taxon>Pseudomonadati</taxon>
        <taxon>Pseudomonadota</taxon>
        <taxon>Alphaproteobacteria</taxon>
        <taxon>Rhodobacterales</taxon>
        <taxon>Roseobacteraceae</taxon>
        <taxon>Roseovarius</taxon>
    </lineage>
</organism>
<dbReference type="EMBL" id="CP146606">
    <property type="protein sequence ID" value="WYK18205.1"/>
    <property type="molecule type" value="Genomic_DNA"/>
</dbReference>
<evidence type="ECO:0000313" key="2">
    <source>
        <dbReference type="Proteomes" id="UP001281305"/>
    </source>
</evidence>
<evidence type="ECO:0000313" key="1">
    <source>
        <dbReference type="EMBL" id="WYK18205.1"/>
    </source>
</evidence>
<dbReference type="RefSeq" id="WP_339106743.1">
    <property type="nucleotide sequence ID" value="NZ_CP146606.1"/>
</dbReference>
<gene>
    <name evidence="1" type="ORF">RZS32_017800</name>
</gene>